<protein>
    <recommendedName>
        <fullName evidence="3">isochorismate synthase</fullName>
        <ecNumber evidence="3">5.4.4.2</ecNumber>
    </recommendedName>
    <alternativeName>
        <fullName evidence="5">Isochorismate mutase</fullName>
    </alternativeName>
</protein>
<dbReference type="SUPFAM" id="SSF56322">
    <property type="entry name" value="ADC synthase"/>
    <property type="match status" value="1"/>
</dbReference>
<proteinExistence type="inferred from homology"/>
<keyword evidence="8" id="KW-1185">Reference proteome</keyword>
<dbReference type="PANTHER" id="PTHR42839:SF2">
    <property type="entry name" value="ISOCHORISMATE SYNTHASE ENTC"/>
    <property type="match status" value="1"/>
</dbReference>
<dbReference type="RefSeq" id="WP_318599200.1">
    <property type="nucleotide sequence ID" value="NZ_JAWSTH010000064.1"/>
</dbReference>
<dbReference type="NCBIfam" id="TIGR00543">
    <property type="entry name" value="isochor_syn"/>
    <property type="match status" value="1"/>
</dbReference>
<dbReference type="Pfam" id="PF00425">
    <property type="entry name" value="Chorismate_bind"/>
    <property type="match status" value="1"/>
</dbReference>
<dbReference type="EMBL" id="JAWSTH010000064">
    <property type="protein sequence ID" value="MDW5596764.1"/>
    <property type="molecule type" value="Genomic_DNA"/>
</dbReference>
<keyword evidence="4 7" id="KW-0413">Isomerase</keyword>
<evidence type="ECO:0000313" key="8">
    <source>
        <dbReference type="Proteomes" id="UP001284601"/>
    </source>
</evidence>
<evidence type="ECO:0000256" key="3">
    <source>
        <dbReference type="ARBA" id="ARBA00012824"/>
    </source>
</evidence>
<dbReference type="EC" id="5.4.4.2" evidence="3"/>
<evidence type="ECO:0000256" key="1">
    <source>
        <dbReference type="ARBA" id="ARBA00000799"/>
    </source>
</evidence>
<dbReference type="PANTHER" id="PTHR42839">
    <property type="entry name" value="ISOCHORISMATE SYNTHASE ENTC"/>
    <property type="match status" value="1"/>
</dbReference>
<evidence type="ECO:0000256" key="5">
    <source>
        <dbReference type="ARBA" id="ARBA00041564"/>
    </source>
</evidence>
<comment type="caution">
    <text evidence="7">The sequence shown here is derived from an EMBL/GenBank/DDBJ whole genome shotgun (WGS) entry which is preliminary data.</text>
</comment>
<organism evidence="7 8">
    <name type="scientific">Conexibacter stalactiti</name>
    <dbReference type="NCBI Taxonomy" id="1940611"/>
    <lineage>
        <taxon>Bacteria</taxon>
        <taxon>Bacillati</taxon>
        <taxon>Actinomycetota</taxon>
        <taxon>Thermoleophilia</taxon>
        <taxon>Solirubrobacterales</taxon>
        <taxon>Conexibacteraceae</taxon>
        <taxon>Conexibacter</taxon>
    </lineage>
</organism>
<dbReference type="Proteomes" id="UP001284601">
    <property type="component" value="Unassembled WGS sequence"/>
</dbReference>
<dbReference type="GO" id="GO:0008909">
    <property type="term" value="F:isochorismate synthase activity"/>
    <property type="evidence" value="ECO:0007669"/>
    <property type="project" value="UniProtKB-EC"/>
</dbReference>
<reference evidence="8" key="1">
    <citation type="submission" date="2023-07" db="EMBL/GenBank/DDBJ databases">
        <title>Conexibacter stalactiti sp. nov., isolated from stalactites in a lava cave and emended description of the genus Conexibacter.</title>
        <authorList>
            <person name="Lee S.D."/>
        </authorList>
    </citation>
    <scope>NUCLEOTIDE SEQUENCE [LARGE SCALE GENOMIC DNA]</scope>
    <source>
        <strain evidence="8">KCTC 39840</strain>
    </source>
</reference>
<comment type="similarity">
    <text evidence="2">Belongs to the isochorismate synthase family.</text>
</comment>
<dbReference type="InterPro" id="IPR004561">
    <property type="entry name" value="IsoChor_synthase"/>
</dbReference>
<sequence length="491" mass="51409">MKFSTRARPASPEWLDRPARELLSARLHEAVRRARAGAGSDRAAGITGEVLAAVTVRVARGTDPAAVVAASRQPDEPWFALEQPDRDGTALATLGCVRALEARGADRFDVVTRSWRRLAADAVADPPEGPAGAGLVAAGGFAFAPQGGGSPVWAGFAPASLHVPRISFARRGGDVRLTVAALATPDDDPAQLLAAIEQRLEGLRAASALPLLDPAPAGRYEVVSAMPPEHYEGAVVRATERIKAGELEKVVLAREVQVHAPVAHDPGAVFGALRDGFPGCFVYAVGRGASTFLGATPELLVRRDGERASTVALAGSTRRSADPAVDDHLGEALMRSDKDRGEQAIVTRRIARALRPHALWVTAAPEPVVVRVANIQHLATPIRAQLSKPLGAIALADVLHPTPAVGGEPFATAERLIPQLEGFDRGWYAGPVGWTDANGDGELCVALRCALLRGPVAHCYAGVGVVRDSDPAAELAETEIKLQALLPVLAG</sequence>
<feature type="domain" description="Chorismate-utilising enzyme C-terminal" evidence="6">
    <location>
        <begin position="229"/>
        <end position="481"/>
    </location>
</feature>
<evidence type="ECO:0000259" key="6">
    <source>
        <dbReference type="Pfam" id="PF00425"/>
    </source>
</evidence>
<accession>A0ABU4HXI2</accession>
<evidence type="ECO:0000256" key="2">
    <source>
        <dbReference type="ARBA" id="ARBA00005297"/>
    </source>
</evidence>
<evidence type="ECO:0000256" key="4">
    <source>
        <dbReference type="ARBA" id="ARBA00023235"/>
    </source>
</evidence>
<evidence type="ECO:0000313" key="7">
    <source>
        <dbReference type="EMBL" id="MDW5596764.1"/>
    </source>
</evidence>
<dbReference type="InterPro" id="IPR005801">
    <property type="entry name" value="ADC_synthase"/>
</dbReference>
<dbReference type="InterPro" id="IPR015890">
    <property type="entry name" value="Chorismate_C"/>
</dbReference>
<name>A0ABU4HXI2_9ACTN</name>
<dbReference type="Gene3D" id="3.60.120.10">
    <property type="entry name" value="Anthranilate synthase"/>
    <property type="match status" value="1"/>
</dbReference>
<comment type="catalytic activity">
    <reaction evidence="1">
        <text>chorismate = isochorismate</text>
        <dbReference type="Rhea" id="RHEA:18985"/>
        <dbReference type="ChEBI" id="CHEBI:29748"/>
        <dbReference type="ChEBI" id="CHEBI:29780"/>
        <dbReference type="EC" id="5.4.4.2"/>
    </reaction>
</comment>
<gene>
    <name evidence="7" type="ORF">R7226_20630</name>
</gene>